<dbReference type="eggNOG" id="KOG3224">
    <property type="taxonomic scope" value="Eukaryota"/>
</dbReference>
<comment type="similarity">
    <text evidence="1">Belongs to the TIP41 family.</text>
</comment>
<reference evidence="4" key="1">
    <citation type="submission" date="2016-11" db="UniProtKB">
        <authorList>
            <consortium name="WormBaseParasite"/>
        </authorList>
    </citation>
    <scope>IDENTIFICATION</scope>
</reference>
<evidence type="ECO:0000256" key="2">
    <source>
        <dbReference type="ARBA" id="ARBA00018951"/>
    </source>
</evidence>
<organism evidence="3 4">
    <name type="scientific">Caenorhabditis tropicalis</name>
    <dbReference type="NCBI Taxonomy" id="1561998"/>
    <lineage>
        <taxon>Eukaryota</taxon>
        <taxon>Metazoa</taxon>
        <taxon>Ecdysozoa</taxon>
        <taxon>Nematoda</taxon>
        <taxon>Chromadorea</taxon>
        <taxon>Rhabditida</taxon>
        <taxon>Rhabditina</taxon>
        <taxon>Rhabditomorpha</taxon>
        <taxon>Rhabditoidea</taxon>
        <taxon>Rhabditidae</taxon>
        <taxon>Peloderinae</taxon>
        <taxon>Caenorhabditis</taxon>
    </lineage>
</organism>
<dbReference type="InterPro" id="IPR051330">
    <property type="entry name" value="Phosphatase_reg/MetRdx"/>
</dbReference>
<evidence type="ECO:0000313" key="3">
    <source>
        <dbReference type="Proteomes" id="UP000095282"/>
    </source>
</evidence>
<dbReference type="WBParaSite" id="Csp11.Scaffold629.g12602.t1">
    <property type="protein sequence ID" value="Csp11.Scaffold629.g12602.t1"/>
    <property type="gene ID" value="Csp11.Scaffold629.g12602"/>
</dbReference>
<dbReference type="InterPro" id="IPR007303">
    <property type="entry name" value="TIP41-like"/>
</dbReference>
<dbReference type="AlphaFoldDB" id="A0A1I7TWW0"/>
<evidence type="ECO:0000256" key="1">
    <source>
        <dbReference type="ARBA" id="ARBA00006658"/>
    </source>
</evidence>
<dbReference type="STRING" id="1561998.A0A1I7TWW0"/>
<keyword evidence="3" id="KW-1185">Reference proteome</keyword>
<accession>A0A1I7TWW0</accession>
<dbReference type="Proteomes" id="UP000095282">
    <property type="component" value="Unplaced"/>
</dbReference>
<dbReference type="Pfam" id="PF04176">
    <property type="entry name" value="TIP41"/>
    <property type="match status" value="1"/>
</dbReference>
<name>A0A1I7TWW0_9PELO</name>
<proteinExistence type="inferred from homology"/>
<protein>
    <recommendedName>
        <fullName evidence="2">TIP41-like protein</fullName>
    </recommendedName>
</protein>
<dbReference type="PANTHER" id="PTHR21021:SF16">
    <property type="entry name" value="TIP41-LIKE PROTEIN"/>
    <property type="match status" value="1"/>
</dbReference>
<dbReference type="GO" id="GO:0005829">
    <property type="term" value="C:cytosol"/>
    <property type="evidence" value="ECO:0007669"/>
    <property type="project" value="TreeGrafter"/>
</dbReference>
<sequence>MEATKWKREKVDEVMARAAEHAGRQEQFQQDRMKFFSQKGHILESSCRHSDDVSVPDCLKCKYKSELELEELPEMVFARNRLKISFGNDKFIELNALDALKMVISDRLPDVKVGASTVWQSTRMDRIQQINEHQKPFDWTFTTHYKGTIEGLKVEPTTERIDMDRLRRHDHQIAFTTIVPLFEDELADHGTAELVAKIRVMKEGYFLCVLRFYMRVDKVLIRMCDTRIVGNTTDSYFIREWTLREAKMEDLMGVELPNLLNPDLAWQFLPVIREEIDKISTEN</sequence>
<dbReference type="GO" id="GO:0031929">
    <property type="term" value="P:TOR signaling"/>
    <property type="evidence" value="ECO:0007669"/>
    <property type="project" value="TreeGrafter"/>
</dbReference>
<dbReference type="PANTHER" id="PTHR21021">
    <property type="entry name" value="GAF/PUTATIVE CYTOSKELETAL PROTEIN"/>
    <property type="match status" value="1"/>
</dbReference>
<evidence type="ECO:0000313" key="4">
    <source>
        <dbReference type="WBParaSite" id="Csp11.Scaffold629.g12602.t1"/>
    </source>
</evidence>